<organism evidence="1 2">
    <name type="scientific">Corynebacterium evansiae</name>
    <dbReference type="NCBI Taxonomy" id="2913499"/>
    <lineage>
        <taxon>Bacteria</taxon>
        <taxon>Bacillati</taxon>
        <taxon>Actinomycetota</taxon>
        <taxon>Actinomycetes</taxon>
        <taxon>Mycobacteriales</taxon>
        <taxon>Corynebacteriaceae</taxon>
        <taxon>Corynebacterium</taxon>
    </lineage>
</organism>
<accession>A0A9X3LLX9</accession>
<proteinExistence type="predicted"/>
<gene>
    <name evidence="1" type="ORF">L8V00_09470</name>
</gene>
<keyword evidence="2" id="KW-1185">Reference proteome</keyword>
<dbReference type="RefSeq" id="WP_269944874.1">
    <property type="nucleotide sequence ID" value="NZ_JAKMUT010000010.1"/>
</dbReference>
<sequence>MGFLDYLDTMALDTTAIHGRCEVINEDGVQCASAGYSVANASAPDIPGGATTRAINTAADRLHAAFTGFGRQLSNMGRTIGMYADNVSIADTDGSDALAGAGR</sequence>
<protein>
    <submittedName>
        <fullName evidence="1">Uncharacterized protein</fullName>
    </submittedName>
</protein>
<comment type="caution">
    <text evidence="1">The sequence shown here is derived from an EMBL/GenBank/DDBJ whole genome shotgun (WGS) entry which is preliminary data.</text>
</comment>
<reference evidence="1" key="1">
    <citation type="submission" date="2022-02" db="EMBL/GenBank/DDBJ databases">
        <title>Corynebacterium sp. from urogenital microbiome.</title>
        <authorList>
            <person name="Cappelli E.A."/>
            <person name="Ribeiro T.G."/>
            <person name="Peixe L."/>
        </authorList>
    </citation>
    <scope>NUCLEOTIDE SEQUENCE</scope>
    <source>
        <strain evidence="1">C8Ua_174</strain>
    </source>
</reference>
<dbReference type="EMBL" id="JAKMUT010000010">
    <property type="protein sequence ID" value="MCZ9290426.1"/>
    <property type="molecule type" value="Genomic_DNA"/>
</dbReference>
<dbReference type="AlphaFoldDB" id="A0A9X3LLX9"/>
<evidence type="ECO:0000313" key="1">
    <source>
        <dbReference type="EMBL" id="MCZ9290426.1"/>
    </source>
</evidence>
<dbReference type="Proteomes" id="UP001146469">
    <property type="component" value="Unassembled WGS sequence"/>
</dbReference>
<evidence type="ECO:0000313" key="2">
    <source>
        <dbReference type="Proteomes" id="UP001146469"/>
    </source>
</evidence>
<name>A0A9X3LLX9_9CORY</name>